<evidence type="ECO:0000256" key="6">
    <source>
        <dbReference type="ARBA" id="ARBA00023034"/>
    </source>
</evidence>
<dbReference type="GO" id="GO:0008146">
    <property type="term" value="F:sulfotransferase activity"/>
    <property type="evidence" value="ECO:0007669"/>
    <property type="project" value="InterPro"/>
</dbReference>
<keyword evidence="6 9" id="KW-0333">Golgi apparatus</keyword>
<comment type="subcellular location">
    <subcellularLocation>
        <location evidence="1 9">Golgi apparatus membrane</location>
        <topology evidence="1 9">Single-pass type II membrane protein</topology>
    </subcellularLocation>
</comment>
<keyword evidence="7" id="KW-0472">Membrane</keyword>
<dbReference type="Pfam" id="PF03567">
    <property type="entry name" value="Sulfotransfer_2"/>
    <property type="match status" value="1"/>
</dbReference>
<dbReference type="AlphaFoldDB" id="A0A553NCR6"/>
<dbReference type="InterPro" id="IPR005331">
    <property type="entry name" value="Sulfotransferase"/>
</dbReference>
<dbReference type="GO" id="GO:0016051">
    <property type="term" value="P:carbohydrate biosynthetic process"/>
    <property type="evidence" value="ECO:0007669"/>
    <property type="project" value="InterPro"/>
</dbReference>
<evidence type="ECO:0000256" key="4">
    <source>
        <dbReference type="ARBA" id="ARBA00022692"/>
    </source>
</evidence>
<feature type="chain" id="PRO_5022151072" description="Carbohydrate sulfotransferase" evidence="10">
    <location>
        <begin position="22"/>
        <end position="305"/>
    </location>
</feature>
<comment type="caution">
    <text evidence="11">The sequence shown here is derived from an EMBL/GenBank/DDBJ whole genome shotgun (WGS) entry which is preliminary data.</text>
</comment>
<dbReference type="OrthoDB" id="2019940at2759"/>
<dbReference type="EC" id="2.8.2.-" evidence="9"/>
<reference evidence="11 12" key="1">
    <citation type="journal article" date="2018" name="Nat. Ecol. Evol.">
        <title>Genomic signatures of mitonuclear coevolution across populations of Tigriopus californicus.</title>
        <authorList>
            <person name="Barreto F.S."/>
            <person name="Watson E.T."/>
            <person name="Lima T.G."/>
            <person name="Willett C.S."/>
            <person name="Edmands S."/>
            <person name="Li W."/>
            <person name="Burton R.S."/>
        </authorList>
    </citation>
    <scope>NUCLEOTIDE SEQUENCE [LARGE SCALE GENOMIC DNA]</scope>
    <source>
        <strain evidence="11 12">San Diego</strain>
    </source>
</reference>
<keyword evidence="12" id="KW-1185">Reference proteome</keyword>
<evidence type="ECO:0000256" key="9">
    <source>
        <dbReference type="RuleBase" id="RU364020"/>
    </source>
</evidence>
<keyword evidence="9" id="KW-0735">Signal-anchor</keyword>
<keyword evidence="3 9" id="KW-0808">Transferase</keyword>
<dbReference type="GO" id="GO:0000139">
    <property type="term" value="C:Golgi membrane"/>
    <property type="evidence" value="ECO:0007669"/>
    <property type="project" value="UniProtKB-SubCell"/>
</dbReference>
<dbReference type="PANTHER" id="PTHR12137">
    <property type="entry name" value="CARBOHYDRATE SULFOTRANSFERASE"/>
    <property type="match status" value="1"/>
</dbReference>
<dbReference type="Proteomes" id="UP000318571">
    <property type="component" value="Chromosome 10"/>
</dbReference>
<evidence type="ECO:0000256" key="5">
    <source>
        <dbReference type="ARBA" id="ARBA00022989"/>
    </source>
</evidence>
<keyword evidence="5" id="KW-1133">Transmembrane helix</keyword>
<feature type="signal peptide" evidence="10">
    <location>
        <begin position="1"/>
        <end position="21"/>
    </location>
</feature>
<organism evidence="11 12">
    <name type="scientific">Tigriopus californicus</name>
    <name type="common">Marine copepod</name>
    <dbReference type="NCBI Taxonomy" id="6832"/>
    <lineage>
        <taxon>Eukaryota</taxon>
        <taxon>Metazoa</taxon>
        <taxon>Ecdysozoa</taxon>
        <taxon>Arthropoda</taxon>
        <taxon>Crustacea</taxon>
        <taxon>Multicrustacea</taxon>
        <taxon>Hexanauplia</taxon>
        <taxon>Copepoda</taxon>
        <taxon>Harpacticoida</taxon>
        <taxon>Harpacticidae</taxon>
        <taxon>Tigriopus</taxon>
    </lineage>
</organism>
<gene>
    <name evidence="11" type="ORF">TCAL_03564</name>
</gene>
<sequence>MNAHQPLFIVVYLSFVLLALAQAGKFRRFQEEIIQDDLEIEDVLRNRALRVKQVCNKYSDISLPESFDKRLNKFHLHYQNEKQMPIGDSVAFDGFNPKWQLCAPRQVLNPESLEKFKATLDLEFPSKIKGNLNDTKLIKKRMKMFVVSHPLERLVRSFVALTKVENDVILEKVKKTYGKFTFKEFVDFLVHGGKKFSGYAEFYSQWPLTSLWTPFYQNCPACNPDLFPDFVLKTGEDLETEYEVLQEIVGLEDIDAPKADAVSDTTLKMMYSQITKDDLDGLCDIYRVDMEMYQFSPAKFYSIVQ</sequence>
<evidence type="ECO:0000256" key="7">
    <source>
        <dbReference type="ARBA" id="ARBA00023136"/>
    </source>
</evidence>
<protein>
    <recommendedName>
        <fullName evidence="9">Carbohydrate sulfotransferase</fullName>
        <ecNumber evidence="9">2.8.2.-</ecNumber>
    </recommendedName>
</protein>
<keyword evidence="8 9" id="KW-0325">Glycoprotein</keyword>
<keyword evidence="10" id="KW-0732">Signal</keyword>
<comment type="similarity">
    <text evidence="2 9">Belongs to the sulfotransferase 2 family.</text>
</comment>
<evidence type="ECO:0000256" key="1">
    <source>
        <dbReference type="ARBA" id="ARBA00004323"/>
    </source>
</evidence>
<evidence type="ECO:0000313" key="11">
    <source>
        <dbReference type="EMBL" id="TRY63243.1"/>
    </source>
</evidence>
<evidence type="ECO:0000256" key="10">
    <source>
        <dbReference type="SAM" id="SignalP"/>
    </source>
</evidence>
<evidence type="ECO:0000256" key="2">
    <source>
        <dbReference type="ARBA" id="ARBA00006339"/>
    </source>
</evidence>
<keyword evidence="4" id="KW-0812">Transmembrane</keyword>
<dbReference type="EMBL" id="VCGU01000458">
    <property type="protein sequence ID" value="TRY63243.1"/>
    <property type="molecule type" value="Genomic_DNA"/>
</dbReference>
<name>A0A553NCR6_TIGCA</name>
<dbReference type="InterPro" id="IPR018011">
    <property type="entry name" value="Carb_sulfotrans_8-10"/>
</dbReference>
<dbReference type="PANTHER" id="PTHR12137:SF54">
    <property type="entry name" value="CARBOHYDRATE SULFOTRANSFERASE"/>
    <property type="match status" value="1"/>
</dbReference>
<evidence type="ECO:0000313" key="12">
    <source>
        <dbReference type="Proteomes" id="UP000318571"/>
    </source>
</evidence>
<accession>A0A553NCR6</accession>
<evidence type="ECO:0000256" key="3">
    <source>
        <dbReference type="ARBA" id="ARBA00022679"/>
    </source>
</evidence>
<proteinExistence type="inferred from homology"/>
<evidence type="ECO:0000256" key="8">
    <source>
        <dbReference type="ARBA" id="ARBA00023180"/>
    </source>
</evidence>
<keyword evidence="9" id="KW-0119">Carbohydrate metabolism</keyword>